<keyword evidence="1" id="KW-0175">Coiled coil</keyword>
<organism evidence="2 3">
    <name type="scientific">Marasmiellus scandens</name>
    <dbReference type="NCBI Taxonomy" id="2682957"/>
    <lineage>
        <taxon>Eukaryota</taxon>
        <taxon>Fungi</taxon>
        <taxon>Dikarya</taxon>
        <taxon>Basidiomycota</taxon>
        <taxon>Agaricomycotina</taxon>
        <taxon>Agaricomycetes</taxon>
        <taxon>Agaricomycetidae</taxon>
        <taxon>Agaricales</taxon>
        <taxon>Marasmiineae</taxon>
        <taxon>Omphalotaceae</taxon>
        <taxon>Marasmiellus</taxon>
    </lineage>
</organism>
<dbReference type="InterPro" id="IPR032675">
    <property type="entry name" value="LRR_dom_sf"/>
</dbReference>
<gene>
    <name evidence="2" type="ORF">VKT23_010100</name>
</gene>
<proteinExistence type="predicted"/>
<name>A0ABR1JHU8_9AGAR</name>
<dbReference type="Proteomes" id="UP001498398">
    <property type="component" value="Unassembled WGS sequence"/>
</dbReference>
<dbReference type="EMBL" id="JBANRG010000019">
    <property type="protein sequence ID" value="KAK7457761.1"/>
    <property type="molecule type" value="Genomic_DNA"/>
</dbReference>
<comment type="caution">
    <text evidence="2">The sequence shown here is derived from an EMBL/GenBank/DDBJ whole genome shotgun (WGS) entry which is preliminary data.</text>
</comment>
<sequence length="568" mass="64442">MSPKSKSTNAGPLCAQCRNEIVAYNSLSDVVSKYLATADALLSCNDPPPGNDLDSMRTSLGDAQKRIRDIEQQLKALEEQRQILERERNTLYKYASTQKAVLNPIRRIPVEILAEIFTISVKSATSNAYENALTMKSARWILSHVCARWRGISLTTPSLWTNIELELSKENAAFSPRAFLLGLHIQRSKHLPLEIGLYSYASDIPQSHYLLTMLLPTASRWETLHTDMKPECLQACLAPMSAFLSNLVHFYTYHLIATKPNSEAILPPAQINPNERPVVCDALHQSVMLRDVVLRMDVCRFKFPVEHIQTLALIHQFYTINDLLSALRPMVNLQELTLTRHSVFLGQIDEDIDHLPVQLPNLRFLNLSDDKERLLPLEEDEEQDLVVSRFLDLLTLSALETLEDEHIDSANTQNFSAFLSLFERSRCDIKSFSTSTIISEDGFICLIREYPSLMHLDLRGVEGFKNQAMTELTFQDDADWECLVPSLESLELQGSMSFDATAFVDMIESRLRGYRAGKLCKIRKAKLGWLEDPPADEDVFDRLDGDFFRGFSFTKTIKVRDDLSSSDG</sequence>
<dbReference type="SUPFAM" id="SSF52047">
    <property type="entry name" value="RNI-like"/>
    <property type="match status" value="1"/>
</dbReference>
<evidence type="ECO:0000313" key="3">
    <source>
        <dbReference type="Proteomes" id="UP001498398"/>
    </source>
</evidence>
<dbReference type="Gene3D" id="1.20.1280.50">
    <property type="match status" value="1"/>
</dbReference>
<dbReference type="Gene3D" id="3.80.10.10">
    <property type="entry name" value="Ribonuclease Inhibitor"/>
    <property type="match status" value="1"/>
</dbReference>
<keyword evidence="3" id="KW-1185">Reference proteome</keyword>
<reference evidence="2 3" key="1">
    <citation type="submission" date="2024-01" db="EMBL/GenBank/DDBJ databases">
        <title>A draft genome for the cacao thread blight pathogen Marasmiellus scandens.</title>
        <authorList>
            <person name="Baruah I.K."/>
            <person name="Leung J."/>
            <person name="Bukari Y."/>
            <person name="Amoako-Attah I."/>
            <person name="Meinhardt L.W."/>
            <person name="Bailey B.A."/>
            <person name="Cohen S.P."/>
        </authorList>
    </citation>
    <scope>NUCLEOTIDE SEQUENCE [LARGE SCALE GENOMIC DNA]</scope>
    <source>
        <strain evidence="2 3">GH-19</strain>
    </source>
</reference>
<protein>
    <recommendedName>
        <fullName evidence="4">F-box domain-containing protein</fullName>
    </recommendedName>
</protein>
<feature type="coiled-coil region" evidence="1">
    <location>
        <begin position="53"/>
        <end position="94"/>
    </location>
</feature>
<evidence type="ECO:0000313" key="2">
    <source>
        <dbReference type="EMBL" id="KAK7457761.1"/>
    </source>
</evidence>
<accession>A0ABR1JHU8</accession>
<evidence type="ECO:0000256" key="1">
    <source>
        <dbReference type="SAM" id="Coils"/>
    </source>
</evidence>
<evidence type="ECO:0008006" key="4">
    <source>
        <dbReference type="Google" id="ProtNLM"/>
    </source>
</evidence>